<dbReference type="Proteomes" id="UP000000445">
    <property type="component" value="Chromosome"/>
</dbReference>
<dbReference type="EMBL" id="CP000916">
    <property type="protein sequence ID" value="ACM23319.1"/>
    <property type="molecule type" value="Genomic_DNA"/>
</dbReference>
<evidence type="ECO:0000313" key="3">
    <source>
        <dbReference type="Proteomes" id="UP000000445"/>
    </source>
</evidence>
<dbReference type="KEGG" id="tna:CTN_1143"/>
<dbReference type="eggNOG" id="COG3404">
    <property type="taxonomic scope" value="Bacteria"/>
</dbReference>
<organism evidence="2 3">
    <name type="scientific">Thermotoga neapolitana (strain ATCC 49049 / DSM 4359 / NBRC 107923 / NS-E)</name>
    <dbReference type="NCBI Taxonomy" id="309803"/>
    <lineage>
        <taxon>Bacteria</taxon>
        <taxon>Thermotogati</taxon>
        <taxon>Thermotogota</taxon>
        <taxon>Thermotogae</taxon>
        <taxon>Thermotogales</taxon>
        <taxon>Thermotogaceae</taxon>
        <taxon>Thermotoga</taxon>
    </lineage>
</organism>
<sequence length="202" mass="22917">MEVENLSLKEFCEKVAERKPTPGGGAVGSVVGALACALAEMVANFTRKKKEYENVEPEMERIVEAMEEAREKLFSLAEKDMKAFERVMEAYKKSGEELQSALKEAASVPMDVIRVMKDLGHDLEKLAEFGNKNLASDTLNAMDLCRAVFLVEKVNVLVNLKSIKDEKFKNEMLEELEEQEKQIEGSYRRVREYLEGIVWSSK</sequence>
<dbReference type="GO" id="GO:0003824">
    <property type="term" value="F:catalytic activity"/>
    <property type="evidence" value="ECO:0007669"/>
    <property type="project" value="InterPro"/>
</dbReference>
<dbReference type="RefSeq" id="WP_015919634.1">
    <property type="nucleotide sequence ID" value="NC_011978.1"/>
</dbReference>
<dbReference type="InterPro" id="IPR007044">
    <property type="entry name" value="Cyclodeamin/CycHdrlase"/>
</dbReference>
<dbReference type="STRING" id="309803.CTN_1143"/>
<proteinExistence type="predicted"/>
<dbReference type="AlphaFoldDB" id="B9K8N6"/>
<dbReference type="SUPFAM" id="SSF101262">
    <property type="entry name" value="Methenyltetrahydrofolate cyclohydrolase-like"/>
    <property type="match status" value="1"/>
</dbReference>
<gene>
    <name evidence="2" type="ordered locus">CTN_1143</name>
</gene>
<dbReference type="Pfam" id="PF04961">
    <property type="entry name" value="FTCD_C"/>
    <property type="match status" value="1"/>
</dbReference>
<dbReference type="Gene3D" id="1.20.120.680">
    <property type="entry name" value="Formiminotetrahydrofolate cyclodeaminase monomer, up-and-down helical bundle"/>
    <property type="match status" value="1"/>
</dbReference>
<reference evidence="2 3" key="1">
    <citation type="journal article" date="2009" name="Biosci. Biotechnol. Biochem.">
        <title>WeGAS: a web-based microbial genome annotation system.</title>
        <authorList>
            <person name="Lee D."/>
            <person name="Seo H."/>
            <person name="Park C."/>
            <person name="Park K."/>
        </authorList>
    </citation>
    <scope>NUCLEOTIDE SEQUENCE [LARGE SCALE GENOMIC DNA]</scope>
    <source>
        <strain evidence="3">ATCC 49049 / DSM 4359 / NBRC 107923 / NS-E</strain>
    </source>
</reference>
<keyword evidence="3" id="KW-1185">Reference proteome</keyword>
<protein>
    <submittedName>
        <fullName evidence="2">Formimidoyltetrahydrofolate cyclodeaminase</fullName>
    </submittedName>
</protein>
<feature type="domain" description="Cyclodeaminase/cyclohydrolase" evidence="1">
    <location>
        <begin position="7"/>
        <end position="177"/>
    </location>
</feature>
<evidence type="ECO:0000313" key="2">
    <source>
        <dbReference type="EMBL" id="ACM23319.1"/>
    </source>
</evidence>
<accession>B9K8N6</accession>
<evidence type="ECO:0000259" key="1">
    <source>
        <dbReference type="Pfam" id="PF04961"/>
    </source>
</evidence>
<name>B9K8N6_THENN</name>
<dbReference type="InterPro" id="IPR036178">
    <property type="entry name" value="Formintransfe-cycloase-like_sf"/>
</dbReference>
<dbReference type="HOGENOM" id="CLU_088419_1_0_0"/>